<dbReference type="OrthoDB" id="6204558at2759"/>
<reference evidence="4" key="1">
    <citation type="submission" date="2025-08" db="UniProtKB">
        <authorList>
            <consortium name="RefSeq"/>
        </authorList>
    </citation>
    <scope>IDENTIFICATION</scope>
    <source>
        <tissue evidence="4">Whole sample</tissue>
    </source>
</reference>
<dbReference type="AlphaFoldDB" id="A0A8B8AK26"/>
<dbReference type="Proteomes" id="UP000694844">
    <property type="component" value="Chromosome 7"/>
</dbReference>
<evidence type="ECO:0000256" key="1">
    <source>
        <dbReference type="SAM" id="Phobius"/>
    </source>
</evidence>
<proteinExistence type="predicted"/>
<keyword evidence="1" id="KW-0812">Transmembrane</keyword>
<keyword evidence="1" id="KW-0472">Membrane</keyword>
<protein>
    <submittedName>
        <fullName evidence="4">Tyrosine-protein kinase receptor Tie-2-like</fullName>
    </submittedName>
</protein>
<keyword evidence="1" id="KW-1133">Transmembrane helix</keyword>
<feature type="chain" id="PRO_5034054698" evidence="2">
    <location>
        <begin position="18"/>
        <end position="179"/>
    </location>
</feature>
<dbReference type="GeneID" id="111102472"/>
<name>A0A8B8AK26_CRAVI</name>
<evidence type="ECO:0000313" key="3">
    <source>
        <dbReference type="Proteomes" id="UP000694844"/>
    </source>
</evidence>
<accession>A0A8B8AK26</accession>
<feature type="signal peptide" evidence="2">
    <location>
        <begin position="1"/>
        <end position="17"/>
    </location>
</feature>
<feature type="transmembrane region" description="Helical" evidence="1">
    <location>
        <begin position="96"/>
        <end position="114"/>
    </location>
</feature>
<evidence type="ECO:0000256" key="2">
    <source>
        <dbReference type="SAM" id="SignalP"/>
    </source>
</evidence>
<evidence type="ECO:0000313" key="4">
    <source>
        <dbReference type="RefSeq" id="XP_022290933.1"/>
    </source>
</evidence>
<gene>
    <name evidence="4" type="primary">LOC111102472</name>
</gene>
<sequence>MFKTFLVVYLCFSSGNQCPDDSIFNSTTQNCTECSSGYFGVKCFQLCRFPNYGPGCQRKCNCTERNCNHIKGCLMNESEDDAYLESEDDVNSHTETIGISITCGFLFVIAVFIFTMKANRRFSACLIRHNTQDFGSMVAENCASTLNYPHTTLNYPEIPENSIYMLASSIRYENVNQEN</sequence>
<organism evidence="3 4">
    <name type="scientific">Crassostrea virginica</name>
    <name type="common">Eastern oyster</name>
    <dbReference type="NCBI Taxonomy" id="6565"/>
    <lineage>
        <taxon>Eukaryota</taxon>
        <taxon>Metazoa</taxon>
        <taxon>Spiralia</taxon>
        <taxon>Lophotrochozoa</taxon>
        <taxon>Mollusca</taxon>
        <taxon>Bivalvia</taxon>
        <taxon>Autobranchia</taxon>
        <taxon>Pteriomorphia</taxon>
        <taxon>Ostreida</taxon>
        <taxon>Ostreoidea</taxon>
        <taxon>Ostreidae</taxon>
        <taxon>Crassostrea</taxon>
    </lineage>
</organism>
<keyword evidence="3" id="KW-1185">Reference proteome</keyword>
<keyword evidence="2" id="KW-0732">Signal</keyword>
<dbReference type="KEGG" id="cvn:111102472"/>
<dbReference type="RefSeq" id="XP_022290933.1">
    <property type="nucleotide sequence ID" value="XM_022435225.1"/>
</dbReference>
<dbReference type="Gene3D" id="2.170.300.10">
    <property type="entry name" value="Tie2 ligand-binding domain superfamily"/>
    <property type="match status" value="1"/>
</dbReference>